<feature type="coiled-coil region" evidence="1">
    <location>
        <begin position="161"/>
        <end position="216"/>
    </location>
</feature>
<dbReference type="InterPro" id="IPR011704">
    <property type="entry name" value="ATPase_dyneun-rel_AAA"/>
</dbReference>
<evidence type="ECO:0000259" key="2">
    <source>
        <dbReference type="PROSITE" id="PS50105"/>
    </source>
</evidence>
<reference evidence="3 4" key="1">
    <citation type="submission" date="2021-03" db="EMBL/GenBank/DDBJ databases">
        <title>Identification of novel Bacillus strains.</title>
        <authorList>
            <person name="Xiao Z."/>
            <person name="Li Y."/>
            <person name="Shen J."/>
        </authorList>
    </citation>
    <scope>NUCLEOTIDE SEQUENCE [LARGE SCALE GENOMIC DNA]</scope>
    <source>
        <strain evidence="3 4">SY8</strain>
    </source>
</reference>
<accession>A0ABS3P002</accession>
<protein>
    <submittedName>
        <fullName evidence="3">AAA family ATPase</fullName>
    </submittedName>
</protein>
<sequence length="622" mass="72566">MVHNIADSNHFTDDRNEITKEMVQEQVDTFKKEGVIGKEVVVRIEKVQNLSDQLWFYKCQVLNVNDSFHKLYNPLTNESWTITFLLKEKRFEKGDILIGSYNLETRPKYIGNLIKFVLNTLRNIPTIEHIKEKHGEQFINLLRKMFGREDQVLGLMYESWLETVEHDMEDYEKKIETFNEELEILNQHVGLLQMKQQDLKEETVSLEAEKSDLKSQIRNIKVAFGFEEEGILNLEKTTEELIECTGERDLYKTIQLALYHHNDENLIYEHHVIERFITALQTDQLVLLTGPSGTGKSSLVNQLGEVIDNFKIHHVAVQSSWTDVQDLLGFFNPMKKSYLPTPFLEALVQAGQEEESIHIICLDEMNLAHVEYYFSSFLSVREKHPNQRYIDLYSERFYREAKSDLEALFHKPYQEITSADIEKLSFQERQDARNKYELLFYYPAKFLIPPNVRFVGTLNMDETVKPLSPKVIDRSFIIELDHPTKLESLQEELEEGIFTGLLSFDVSRFIHPAIQEPALTIEHIDVVKQVLHYAENVSSIPNARINGRGQKHMKRYVSCLQPTKEVVDHLVCSKVLPRIQFHKHDEEKLRDFQAFAQSLPDGIAKGKAERMMQGGRVIQFWG</sequence>
<evidence type="ECO:0000313" key="4">
    <source>
        <dbReference type="Proteomes" id="UP000677611"/>
    </source>
</evidence>
<dbReference type="PROSITE" id="PS50105">
    <property type="entry name" value="SAM_DOMAIN"/>
    <property type="match status" value="1"/>
</dbReference>
<keyword evidence="1" id="KW-0175">Coiled coil</keyword>
<dbReference type="EMBL" id="JAGDQJ010000014">
    <property type="protein sequence ID" value="MBO1626160.1"/>
    <property type="molecule type" value="Genomic_DNA"/>
</dbReference>
<proteinExistence type="predicted"/>
<organism evidence="3 4">
    <name type="scientific">Bacillus arachidis</name>
    <dbReference type="NCBI Taxonomy" id="2819290"/>
    <lineage>
        <taxon>Bacteria</taxon>
        <taxon>Bacillati</taxon>
        <taxon>Bacillota</taxon>
        <taxon>Bacilli</taxon>
        <taxon>Bacillales</taxon>
        <taxon>Bacillaceae</taxon>
        <taxon>Bacillus</taxon>
    </lineage>
</organism>
<feature type="domain" description="SAM" evidence="2">
    <location>
        <begin position="160"/>
        <end position="223"/>
    </location>
</feature>
<gene>
    <name evidence="3" type="ORF">J4P90_13105</name>
</gene>
<dbReference type="RefSeq" id="WP_208017955.1">
    <property type="nucleotide sequence ID" value="NZ_JAGDQJ010000014.1"/>
</dbReference>
<dbReference type="Pfam" id="PF07728">
    <property type="entry name" value="AAA_5"/>
    <property type="match status" value="1"/>
</dbReference>
<dbReference type="Proteomes" id="UP000677611">
    <property type="component" value="Unassembled WGS sequence"/>
</dbReference>
<name>A0ABS3P002_9BACI</name>
<dbReference type="SUPFAM" id="SSF52540">
    <property type="entry name" value="P-loop containing nucleoside triphosphate hydrolases"/>
    <property type="match status" value="1"/>
</dbReference>
<keyword evidence="4" id="KW-1185">Reference proteome</keyword>
<evidence type="ECO:0000256" key="1">
    <source>
        <dbReference type="SAM" id="Coils"/>
    </source>
</evidence>
<dbReference type="Gene3D" id="3.40.50.300">
    <property type="entry name" value="P-loop containing nucleotide triphosphate hydrolases"/>
    <property type="match status" value="1"/>
</dbReference>
<comment type="caution">
    <text evidence="3">The sequence shown here is derived from an EMBL/GenBank/DDBJ whole genome shotgun (WGS) entry which is preliminary data.</text>
</comment>
<evidence type="ECO:0000313" key="3">
    <source>
        <dbReference type="EMBL" id="MBO1626160.1"/>
    </source>
</evidence>
<dbReference type="InterPro" id="IPR027417">
    <property type="entry name" value="P-loop_NTPase"/>
</dbReference>
<dbReference type="InterPro" id="IPR001660">
    <property type="entry name" value="SAM"/>
</dbReference>